<dbReference type="Proteomes" id="UP000765509">
    <property type="component" value="Unassembled WGS sequence"/>
</dbReference>
<dbReference type="EMBL" id="AVOT02151715">
    <property type="protein sequence ID" value="MBW0593017.1"/>
    <property type="molecule type" value="Genomic_DNA"/>
</dbReference>
<proteinExistence type="predicted"/>
<evidence type="ECO:0000313" key="2">
    <source>
        <dbReference type="EMBL" id="MBW0593017.1"/>
    </source>
</evidence>
<keyword evidence="3" id="KW-1185">Reference proteome</keyword>
<feature type="compositionally biased region" description="Polar residues" evidence="1">
    <location>
        <begin position="53"/>
        <end position="65"/>
    </location>
</feature>
<comment type="caution">
    <text evidence="2">The sequence shown here is derived from an EMBL/GenBank/DDBJ whole genome shotgun (WGS) entry which is preliminary data.</text>
</comment>
<name>A0A9Q3QE15_9BASI</name>
<dbReference type="AlphaFoldDB" id="A0A9Q3QE15"/>
<feature type="region of interest" description="Disordered" evidence="1">
    <location>
        <begin position="108"/>
        <end position="129"/>
    </location>
</feature>
<organism evidence="2 3">
    <name type="scientific">Austropuccinia psidii MF-1</name>
    <dbReference type="NCBI Taxonomy" id="1389203"/>
    <lineage>
        <taxon>Eukaryota</taxon>
        <taxon>Fungi</taxon>
        <taxon>Dikarya</taxon>
        <taxon>Basidiomycota</taxon>
        <taxon>Pucciniomycotina</taxon>
        <taxon>Pucciniomycetes</taxon>
        <taxon>Pucciniales</taxon>
        <taxon>Sphaerophragmiaceae</taxon>
        <taxon>Austropuccinia</taxon>
    </lineage>
</organism>
<feature type="region of interest" description="Disordered" evidence="1">
    <location>
        <begin position="40"/>
        <end position="90"/>
    </location>
</feature>
<accession>A0A9Q3QE15</accession>
<gene>
    <name evidence="2" type="ORF">O181_132732</name>
</gene>
<reference evidence="2" key="1">
    <citation type="submission" date="2021-03" db="EMBL/GenBank/DDBJ databases">
        <title>Draft genome sequence of rust myrtle Austropuccinia psidii MF-1, a brazilian biotype.</title>
        <authorList>
            <person name="Quecine M.C."/>
            <person name="Pachon D.M.R."/>
            <person name="Bonatelli M.L."/>
            <person name="Correr F.H."/>
            <person name="Franceschini L.M."/>
            <person name="Leite T.F."/>
            <person name="Margarido G.R.A."/>
            <person name="Almeida C.A."/>
            <person name="Ferrarezi J.A."/>
            <person name="Labate C.A."/>
        </authorList>
    </citation>
    <scope>NUCLEOTIDE SEQUENCE</scope>
    <source>
        <strain evidence="2">MF-1</strain>
    </source>
</reference>
<protein>
    <submittedName>
        <fullName evidence="2">Uncharacterized protein</fullName>
    </submittedName>
</protein>
<evidence type="ECO:0000256" key="1">
    <source>
        <dbReference type="SAM" id="MobiDB-lite"/>
    </source>
</evidence>
<sequence>MNPWNIIKKLLEEEEIVKISNGLNPLSSKPQIKNIKEYHNKKKEASRVEAPVASTSNPQVSQTPQEGKKNKKRSWKKPYSPNYRIPSIQKDSMEKTFNVARNLMEFKEKDEQKNETTIFPKEKKSLHIL</sequence>
<evidence type="ECO:0000313" key="3">
    <source>
        <dbReference type="Proteomes" id="UP000765509"/>
    </source>
</evidence>